<evidence type="ECO:0000313" key="1">
    <source>
        <dbReference type="EMBL" id="KAF9731194.1"/>
    </source>
</evidence>
<dbReference type="PANTHER" id="PTHR40616">
    <property type="entry name" value="LINALOOL DEHYDRATASE_ISOMERASE DOMAIN-CONTAINING PROTEIN"/>
    <property type="match status" value="1"/>
</dbReference>
<dbReference type="EMBL" id="WJXW01000013">
    <property type="protein sequence ID" value="KAF9731194.1"/>
    <property type="molecule type" value="Genomic_DNA"/>
</dbReference>
<keyword evidence="2" id="KW-1185">Reference proteome</keyword>
<reference evidence="1" key="1">
    <citation type="journal article" date="2020" name="Mol. Plant Microbe Interact.">
        <title>Genome Sequence of the Biocontrol Agent Coniothyrium minitans strain Conio (IMI 134523).</title>
        <authorList>
            <person name="Patel D."/>
            <person name="Shittu T.A."/>
            <person name="Baroncelli R."/>
            <person name="Muthumeenakshi S."/>
            <person name="Osborne T.H."/>
            <person name="Janganan T.K."/>
            <person name="Sreenivasaprasad S."/>
        </authorList>
    </citation>
    <scope>NUCLEOTIDE SEQUENCE</scope>
    <source>
        <strain evidence="1">Conio</strain>
    </source>
</reference>
<protein>
    <submittedName>
        <fullName evidence="1">Uncharacterized protein</fullName>
    </submittedName>
</protein>
<accession>A0A9P6GBI3</accession>
<dbReference type="AlphaFoldDB" id="A0A9P6GBI3"/>
<dbReference type="PANTHER" id="PTHR40616:SF1">
    <property type="entry name" value="LINALOOL DEHYDRATASE_ISOMERASE DOMAIN-CONTAINING PROTEIN"/>
    <property type="match status" value="1"/>
</dbReference>
<organism evidence="1 2">
    <name type="scientific">Paraphaeosphaeria minitans</name>
    <dbReference type="NCBI Taxonomy" id="565426"/>
    <lineage>
        <taxon>Eukaryota</taxon>
        <taxon>Fungi</taxon>
        <taxon>Dikarya</taxon>
        <taxon>Ascomycota</taxon>
        <taxon>Pezizomycotina</taxon>
        <taxon>Dothideomycetes</taxon>
        <taxon>Pleosporomycetidae</taxon>
        <taxon>Pleosporales</taxon>
        <taxon>Massarineae</taxon>
        <taxon>Didymosphaeriaceae</taxon>
        <taxon>Paraphaeosphaeria</taxon>
    </lineage>
</organism>
<sequence length="457" mass="51306">MKLHRYFCVAFATRCIGGIIASRKSTLSAEAQDLFDWFMHVQDNRYDSSYNFIAYPDKGGWSIRFTAWYLAGLLRRNKGDDLQRAKIAIRNIIACQMTNDFTAPWYGTYKLSPDQPDPTANSTMYQPEIYATYDPNWREFVGTQLVQVVEDFGHLSGNQLVEKIEDSLEIAAIGGMRRNGTFPQDDNLGIYYSNPAIMRALVAGWIGTRRNNTKLLDFAIDQGTKLLKLFQLNGANTLSEYNSPGYYGIDTWALGAHLKYGPKDQTMTSSAKIILREMWTDLADHYNGCLGDMVGPYDRAYTQDMSQHSTALVNFFWGLFGHAASPLPHKLESNLTFDVAQGAPIALIVEEVKSAIPTHVQDALRLRGTFQGPARSIKKTVYDDLEGKQPRVATSWISRELMIGGQSVNETVNRGDQFVPAIVHWPGDKAHEPFPLTHFSACIQAQAPLTLLQRPII</sequence>
<comment type="caution">
    <text evidence="1">The sequence shown here is derived from an EMBL/GenBank/DDBJ whole genome shotgun (WGS) entry which is preliminary data.</text>
</comment>
<dbReference type="OrthoDB" id="2580323at2759"/>
<name>A0A9P6GBI3_9PLEO</name>
<evidence type="ECO:0000313" key="2">
    <source>
        <dbReference type="Proteomes" id="UP000756921"/>
    </source>
</evidence>
<proteinExistence type="predicted"/>
<gene>
    <name evidence="1" type="ORF">PMIN01_11153</name>
</gene>
<dbReference type="Proteomes" id="UP000756921">
    <property type="component" value="Unassembled WGS sequence"/>
</dbReference>